<gene>
    <name evidence="5" type="ORF">I2H38_19725</name>
</gene>
<evidence type="ECO:0000256" key="1">
    <source>
        <dbReference type="ARBA" id="ARBA00022612"/>
    </source>
</evidence>
<dbReference type="NCBIfam" id="TIGR01760">
    <property type="entry name" value="tape_meas_TP901"/>
    <property type="match status" value="1"/>
</dbReference>
<reference evidence="5" key="1">
    <citation type="submission" date="2020-11" db="EMBL/GenBank/DDBJ databases">
        <authorList>
            <person name="Kim M.K."/>
        </authorList>
    </citation>
    <scope>NUCLEOTIDE SEQUENCE</scope>
    <source>
        <strain evidence="5">BT350</strain>
    </source>
</reference>
<evidence type="ECO:0000256" key="3">
    <source>
        <dbReference type="SAM" id="Phobius"/>
    </source>
</evidence>
<evidence type="ECO:0000313" key="6">
    <source>
        <dbReference type="Proteomes" id="UP000599312"/>
    </source>
</evidence>
<dbReference type="AlphaFoldDB" id="A0A931FUG6"/>
<evidence type="ECO:0000256" key="2">
    <source>
        <dbReference type="SAM" id="Coils"/>
    </source>
</evidence>
<feature type="coiled-coil region" evidence="2">
    <location>
        <begin position="38"/>
        <end position="87"/>
    </location>
</feature>
<keyword evidence="1" id="KW-1188">Viral release from host cell</keyword>
<dbReference type="PANTHER" id="PTHR37813:SF1">
    <property type="entry name" value="FELS-2 PROPHAGE PROTEIN"/>
    <property type="match status" value="1"/>
</dbReference>
<keyword evidence="6" id="KW-1185">Reference proteome</keyword>
<feature type="transmembrane region" description="Helical" evidence="3">
    <location>
        <begin position="469"/>
        <end position="490"/>
    </location>
</feature>
<dbReference type="PANTHER" id="PTHR37813">
    <property type="entry name" value="FELS-2 PROPHAGE PROTEIN"/>
    <property type="match status" value="1"/>
</dbReference>
<proteinExistence type="predicted"/>
<dbReference type="RefSeq" id="WP_196273589.1">
    <property type="nucleotide sequence ID" value="NZ_JADQDO010000016.1"/>
</dbReference>
<feature type="domain" description="Phage tail tape measure protein" evidence="4">
    <location>
        <begin position="164"/>
        <end position="364"/>
    </location>
</feature>
<comment type="caution">
    <text evidence="5">The sequence shown here is derived from an EMBL/GenBank/DDBJ whole genome shotgun (WGS) entry which is preliminary data.</text>
</comment>
<dbReference type="Proteomes" id="UP000599312">
    <property type="component" value="Unassembled WGS sequence"/>
</dbReference>
<evidence type="ECO:0000313" key="5">
    <source>
        <dbReference type="EMBL" id="MBF9235596.1"/>
    </source>
</evidence>
<keyword evidence="3" id="KW-1133">Transmembrane helix</keyword>
<name>A0A931FUG6_9HYPH</name>
<evidence type="ECO:0000259" key="4">
    <source>
        <dbReference type="Pfam" id="PF10145"/>
    </source>
</evidence>
<dbReference type="EMBL" id="JADQDO010000016">
    <property type="protein sequence ID" value="MBF9235596.1"/>
    <property type="molecule type" value="Genomic_DNA"/>
</dbReference>
<feature type="transmembrane region" description="Helical" evidence="3">
    <location>
        <begin position="502"/>
        <end position="520"/>
    </location>
</feature>
<keyword evidence="2" id="KW-0175">Coiled coil</keyword>
<protein>
    <submittedName>
        <fullName evidence="5">Phage tail tape measure protein</fullName>
    </submittedName>
</protein>
<keyword evidence="3" id="KW-0472">Membrane</keyword>
<keyword evidence="3" id="KW-0812">Transmembrane</keyword>
<dbReference type="InterPro" id="IPR010090">
    <property type="entry name" value="Phage_tape_meas"/>
</dbReference>
<accession>A0A931FUG6</accession>
<sequence>MANKRLNATITIGGAITSGLKAALGSTRDGLNQIGKAVTDLKQRQKELNAVVAQQEKLGSAGNALKVQYANQELALINKQIDALRKKQSIIQQTQASMSAASAKMASAGMALGAAAAAAATAFVPIIQAAAFEKAMLGVAKQIDGARDDGGKLTQVYFDMARQVQLLGRELPLATNEIADMVAAGARMGVAKDELIGFTRTAAMMASAFDLPAGELAEQMGKIATLFKIPIPNIGELADVINYLDDNAISKGGDIIEVLKRIGGTAQFVKMPAKEAAALASTFLTLGSTAEIAGTAANAVMRELSIATMQPKRFQAGLAAIKMDAKKVQKDMAKDATGTILKVLDKLNALPEETRLTVATQLFGKEYGDDIAKLAEGVKEYRRQLELAASDKAMGSMAREHQARLQTTYAQWEIAKNRITEVGVNIGSILLPAINDLLGVFGGATTAMADFVREHQTLVGNIATAAGTILGSIVAWKGMAFGIAAVTFAFNALKLAMATNPIGLLLVGLTTAAVLIYKNWEPLREFFAKLWADITASARQAIDWIIAKIEAVGQMWQNTKRFFGFGEDAPPAKSVGAVPQPPAVPRMATAPNYGASYNAPQTNTFNITQLPGQDSKALADEVARRLAEKQGVARRSIMFDPALGY</sequence>
<dbReference type="Pfam" id="PF10145">
    <property type="entry name" value="PhageMin_Tail"/>
    <property type="match status" value="1"/>
</dbReference>
<organism evidence="5 6">
    <name type="scientific">Microvirga alba</name>
    <dbReference type="NCBI Taxonomy" id="2791025"/>
    <lineage>
        <taxon>Bacteria</taxon>
        <taxon>Pseudomonadati</taxon>
        <taxon>Pseudomonadota</taxon>
        <taxon>Alphaproteobacteria</taxon>
        <taxon>Hyphomicrobiales</taxon>
        <taxon>Methylobacteriaceae</taxon>
        <taxon>Microvirga</taxon>
    </lineage>
</organism>